<accession>A0A8X7QHS0</accession>
<feature type="region of interest" description="Disordered" evidence="1">
    <location>
        <begin position="1"/>
        <end position="22"/>
    </location>
</feature>
<protein>
    <submittedName>
        <fullName evidence="2">Uncharacterized protein</fullName>
    </submittedName>
</protein>
<proteinExistence type="predicted"/>
<dbReference type="EMBL" id="JAAMPC010000013">
    <property type="protein sequence ID" value="KAG2269592.1"/>
    <property type="molecule type" value="Genomic_DNA"/>
</dbReference>
<feature type="region of interest" description="Disordered" evidence="1">
    <location>
        <begin position="43"/>
        <end position="110"/>
    </location>
</feature>
<feature type="compositionally biased region" description="Low complexity" evidence="1">
    <location>
        <begin position="64"/>
        <end position="73"/>
    </location>
</feature>
<dbReference type="AlphaFoldDB" id="A0A8X7QHS0"/>
<dbReference type="PANTHER" id="PTHR33130">
    <property type="entry name" value="PUTATIVE (DUF1639)-RELATED"/>
    <property type="match status" value="1"/>
</dbReference>
<dbReference type="PANTHER" id="PTHR33130:SF43">
    <property type="entry name" value="OS01G0688600 PROTEIN"/>
    <property type="match status" value="1"/>
</dbReference>
<feature type="compositionally biased region" description="Basic residues" evidence="1">
    <location>
        <begin position="78"/>
        <end position="91"/>
    </location>
</feature>
<reference evidence="2 3" key="1">
    <citation type="submission" date="2020-02" db="EMBL/GenBank/DDBJ databases">
        <authorList>
            <person name="Ma Q."/>
            <person name="Huang Y."/>
            <person name="Song X."/>
            <person name="Pei D."/>
        </authorList>
    </citation>
    <scope>NUCLEOTIDE SEQUENCE [LARGE SCALE GENOMIC DNA]</scope>
    <source>
        <strain evidence="2">Sxm20200214</strain>
        <tissue evidence="2">Leaf</tissue>
    </source>
</reference>
<organism evidence="2 3">
    <name type="scientific">Brassica carinata</name>
    <name type="common">Ethiopian mustard</name>
    <name type="synonym">Abyssinian cabbage</name>
    <dbReference type="NCBI Taxonomy" id="52824"/>
    <lineage>
        <taxon>Eukaryota</taxon>
        <taxon>Viridiplantae</taxon>
        <taxon>Streptophyta</taxon>
        <taxon>Embryophyta</taxon>
        <taxon>Tracheophyta</taxon>
        <taxon>Spermatophyta</taxon>
        <taxon>Magnoliopsida</taxon>
        <taxon>eudicotyledons</taxon>
        <taxon>Gunneridae</taxon>
        <taxon>Pentapetalae</taxon>
        <taxon>rosids</taxon>
        <taxon>malvids</taxon>
        <taxon>Brassicales</taxon>
        <taxon>Brassicaceae</taxon>
        <taxon>Brassiceae</taxon>
        <taxon>Brassica</taxon>
    </lineage>
</organism>
<gene>
    <name evidence="2" type="ORF">Bca52824_064147</name>
</gene>
<sequence>MVFRGEMTTTTRRPERPKTLHNFTLPSLKWGSQRHLTCTKIFESATSSGSGGSGDHRLRRRSPPRSSVSTPFRFGESHRRRNGSSQHRRSRNAASLKSVDDGGGEEEEGEGIEEFRVKIMSDLKTVRDKITRSMYALGERDEEQQRITNGGGGSGQEEKEVSPVKPWNLRKRRAAACKEPTEEERVVNPPPPPSRNDSTRAMKERAETTAAKEMMTRPKFSVNLSKKEIEEDFMAVLGHRPPRRPKKRPRTVQKKLDSLHPAFYLTEVTLDDYKVEETKR</sequence>
<keyword evidence="3" id="KW-1185">Reference proteome</keyword>
<dbReference type="InterPro" id="IPR012438">
    <property type="entry name" value="DUF1639"/>
</dbReference>
<comment type="caution">
    <text evidence="2">The sequence shown here is derived from an EMBL/GenBank/DDBJ whole genome shotgun (WGS) entry which is preliminary data.</text>
</comment>
<evidence type="ECO:0000313" key="2">
    <source>
        <dbReference type="EMBL" id="KAG2269592.1"/>
    </source>
</evidence>
<dbReference type="Pfam" id="PF07797">
    <property type="entry name" value="DUF1639"/>
    <property type="match status" value="1"/>
</dbReference>
<dbReference type="OrthoDB" id="769821at2759"/>
<evidence type="ECO:0000256" key="1">
    <source>
        <dbReference type="SAM" id="MobiDB-lite"/>
    </source>
</evidence>
<dbReference type="Proteomes" id="UP000886595">
    <property type="component" value="Unassembled WGS sequence"/>
</dbReference>
<feature type="region of interest" description="Disordered" evidence="1">
    <location>
        <begin position="135"/>
        <end position="223"/>
    </location>
</feature>
<name>A0A8X7QHS0_BRACI</name>
<evidence type="ECO:0000313" key="3">
    <source>
        <dbReference type="Proteomes" id="UP000886595"/>
    </source>
</evidence>
<feature type="compositionally biased region" description="Basic and acidic residues" evidence="1">
    <location>
        <begin position="197"/>
        <end position="207"/>
    </location>
</feature>